<dbReference type="SUPFAM" id="SSF56235">
    <property type="entry name" value="N-terminal nucleophile aminohydrolases (Ntn hydrolases)"/>
    <property type="match status" value="1"/>
</dbReference>
<dbReference type="Proteomes" id="UP001242811">
    <property type="component" value="Unassembled WGS sequence"/>
</dbReference>
<evidence type="ECO:0000313" key="2">
    <source>
        <dbReference type="Proteomes" id="UP001242811"/>
    </source>
</evidence>
<sequence>MDPQTAVHEPRWVWGRTWGEETQELRLEGRINKEVQRRLKLAGHAVKPVEDFAGAMGHAHAILIDDSGFRIGGTDPRCDGAAIGW</sequence>
<dbReference type="Pfam" id="PF01019">
    <property type="entry name" value="G_glu_transpept"/>
    <property type="match status" value="1"/>
</dbReference>
<dbReference type="Gene3D" id="3.60.20.40">
    <property type="match status" value="1"/>
</dbReference>
<comment type="caution">
    <text evidence="1">The sequence shown here is derived from an EMBL/GenBank/DDBJ whole genome shotgun (WGS) entry which is preliminary data.</text>
</comment>
<dbReference type="PANTHER" id="PTHR43881">
    <property type="entry name" value="GAMMA-GLUTAMYLTRANSPEPTIDASE (AFU_ORTHOLOGUE AFUA_4G13580)"/>
    <property type="match status" value="1"/>
</dbReference>
<reference evidence="1 2" key="1">
    <citation type="submission" date="2023-07" db="EMBL/GenBank/DDBJ databases">
        <title>Genomic Encyclopedia of Type Strains, Phase IV (KMG-IV): sequencing the most valuable type-strain genomes for metagenomic binning, comparative biology and taxonomic classification.</title>
        <authorList>
            <person name="Goeker M."/>
        </authorList>
    </citation>
    <scope>NUCLEOTIDE SEQUENCE [LARGE SCALE GENOMIC DNA]</scope>
    <source>
        <strain evidence="1 2">DSM 14914</strain>
    </source>
</reference>
<accession>A0ABU0L0V2</accession>
<dbReference type="InterPro" id="IPR029055">
    <property type="entry name" value="Ntn_hydrolases_N"/>
</dbReference>
<organism evidence="1 2">
    <name type="scientific">Paenibacillus brasilensis</name>
    <dbReference type="NCBI Taxonomy" id="128574"/>
    <lineage>
        <taxon>Bacteria</taxon>
        <taxon>Bacillati</taxon>
        <taxon>Bacillota</taxon>
        <taxon>Bacilli</taxon>
        <taxon>Bacillales</taxon>
        <taxon>Paenibacillaceae</taxon>
        <taxon>Paenibacillus</taxon>
    </lineage>
</organism>
<name>A0ABU0L0V2_9BACL</name>
<proteinExistence type="predicted"/>
<protein>
    <submittedName>
        <fullName evidence="1">Gamma-glutamyltranspeptidase</fullName>
    </submittedName>
</protein>
<evidence type="ECO:0000313" key="1">
    <source>
        <dbReference type="EMBL" id="MDQ0495322.1"/>
    </source>
</evidence>
<dbReference type="PANTHER" id="PTHR43881:SF1">
    <property type="entry name" value="GAMMA-GLUTAMYLTRANSPEPTIDASE (AFU_ORTHOLOGUE AFUA_4G13580)"/>
    <property type="match status" value="1"/>
</dbReference>
<dbReference type="EMBL" id="JAUSWA010000021">
    <property type="protein sequence ID" value="MDQ0495322.1"/>
    <property type="molecule type" value="Genomic_DNA"/>
</dbReference>
<dbReference type="InterPro" id="IPR052896">
    <property type="entry name" value="GGT-like_enzyme"/>
</dbReference>
<gene>
    <name evidence="1" type="ORF">QOZ95_003501</name>
</gene>
<keyword evidence="2" id="KW-1185">Reference proteome</keyword>
<dbReference type="InterPro" id="IPR043137">
    <property type="entry name" value="GGT_ssub_C"/>
</dbReference>